<dbReference type="Pfam" id="PF02896">
    <property type="entry name" value="PEP-utilizers_C"/>
    <property type="match status" value="1"/>
</dbReference>
<dbReference type="OrthoDB" id="9765468at2"/>
<keyword evidence="3 11" id="KW-0808">Transferase</keyword>
<comment type="cofactor">
    <cofactor evidence="1">
        <name>Mg(2+)</name>
        <dbReference type="ChEBI" id="CHEBI:18420"/>
    </cofactor>
</comment>
<dbReference type="Gene3D" id="3.20.20.60">
    <property type="entry name" value="Phosphoenolpyruvate-binding domains"/>
    <property type="match status" value="1"/>
</dbReference>
<sequence length="540" mass="59805">MLYTTTEIQLKGIPLSPGVAWGRACFYSEATPFLALGHREAVDEAGRLHETLTWMVKRLEALAQEAEAKLDSGMADVFRMQRMILEDPNLQQRLFAFIEHQGLDAERAVERQLEQYQIQLQALETEYLRQRAADIAEIKQGLLDHLRRATPFLRCKDVAHCEMGECRLKNDHIVIASQLTAHLLIEADGQVKGFLVEKGGGHSHAAILARALGLPVIGGIQHPHQTIPPDTEILINGDTGKVILNPSAKTRHRRTRQVQPKPPRIGPIPELQVMVNIDTPADLQEALTVAAEGIGLYRTETEILMKGRLLTETEQEARYTEVVKAMAGRPVYIRLLDLGADKAAPWLRLPPEENPALGCRGARLLLSHPEILKDQARALARASIHGPIHVIYPMLTDRDQFHKLRALFDSALAGLPSETLLHGIMFEIPSACLQAGQLFQEIDFGCIGTNDLVQYLFAADRTNNHTGYNALLNHPVLWELIQELAKTAQATAKPLSLCGEVGGNVHFTQKIIAAGIQVVSANPKQVFAVRQAAQRVILKN</sequence>
<keyword evidence="5" id="KW-0418">Kinase</keyword>
<reference evidence="11 12" key="1">
    <citation type="submission" date="2019-03" db="EMBL/GenBank/DDBJ databases">
        <title>The genome sequence of Nitrosococcus wardiae strain D1FHST reveals the archetypal metabolic capacity of ammonia-oxidizing Gammaproteobacteria.</title>
        <authorList>
            <person name="Wang L."/>
            <person name="Lim C.K."/>
            <person name="Hanson T.E."/>
            <person name="Dang H."/>
            <person name="Klotz M.G."/>
        </authorList>
    </citation>
    <scope>NUCLEOTIDE SEQUENCE [LARGE SCALE GENOMIC DNA]</scope>
    <source>
        <strain evidence="11 12">D1FHS</strain>
    </source>
</reference>
<feature type="domain" description="Phosphotransferase system enzyme I N-terminal" evidence="10">
    <location>
        <begin position="11"/>
        <end position="131"/>
    </location>
</feature>
<dbReference type="KEGG" id="nwr:E3U44_12330"/>
<dbReference type="Pfam" id="PF00391">
    <property type="entry name" value="PEP-utilizers"/>
    <property type="match status" value="1"/>
</dbReference>
<dbReference type="Proteomes" id="UP000294325">
    <property type="component" value="Chromosome"/>
</dbReference>
<keyword evidence="6" id="KW-0460">Magnesium</keyword>
<dbReference type="PRINTS" id="PR01736">
    <property type="entry name" value="PHPHTRNFRASE"/>
</dbReference>
<evidence type="ECO:0000259" key="10">
    <source>
        <dbReference type="Pfam" id="PF05524"/>
    </source>
</evidence>
<dbReference type="InterPro" id="IPR050499">
    <property type="entry name" value="PEP-utilizing_PTS_enzyme"/>
</dbReference>
<keyword evidence="4" id="KW-0479">Metal-binding</keyword>
<evidence type="ECO:0000256" key="6">
    <source>
        <dbReference type="ARBA" id="ARBA00022842"/>
    </source>
</evidence>
<dbReference type="GO" id="GO:0046872">
    <property type="term" value="F:metal ion binding"/>
    <property type="evidence" value="ECO:0007669"/>
    <property type="project" value="UniProtKB-KW"/>
</dbReference>
<evidence type="ECO:0000256" key="2">
    <source>
        <dbReference type="ARBA" id="ARBA00007837"/>
    </source>
</evidence>
<evidence type="ECO:0000259" key="8">
    <source>
        <dbReference type="Pfam" id="PF00391"/>
    </source>
</evidence>
<name>A0A4P7C0S7_9GAMM</name>
<dbReference type="InterPro" id="IPR036618">
    <property type="entry name" value="PtsI_HPr-bd_sf"/>
</dbReference>
<keyword evidence="7" id="KW-0175">Coiled coil</keyword>
<dbReference type="SUPFAM" id="SSF52009">
    <property type="entry name" value="Phosphohistidine domain"/>
    <property type="match status" value="1"/>
</dbReference>
<feature type="coiled-coil region" evidence="7">
    <location>
        <begin position="106"/>
        <end position="133"/>
    </location>
</feature>
<dbReference type="InterPro" id="IPR008731">
    <property type="entry name" value="PTS_EIN"/>
</dbReference>
<protein>
    <submittedName>
        <fullName evidence="11">Phosphoenolpyruvate--protein phosphotransferase</fullName>
    </submittedName>
</protein>
<dbReference type="Gene3D" id="3.50.30.10">
    <property type="entry name" value="Phosphohistidine domain"/>
    <property type="match status" value="1"/>
</dbReference>
<dbReference type="GO" id="GO:0009401">
    <property type="term" value="P:phosphoenolpyruvate-dependent sugar phosphotransferase system"/>
    <property type="evidence" value="ECO:0007669"/>
    <property type="project" value="InterPro"/>
</dbReference>
<proteinExistence type="inferred from homology"/>
<evidence type="ECO:0000313" key="12">
    <source>
        <dbReference type="Proteomes" id="UP000294325"/>
    </source>
</evidence>
<feature type="domain" description="PEP-utilising enzyme C-terminal" evidence="9">
    <location>
        <begin position="258"/>
        <end position="535"/>
    </location>
</feature>
<evidence type="ECO:0000256" key="5">
    <source>
        <dbReference type="ARBA" id="ARBA00022777"/>
    </source>
</evidence>
<dbReference type="InterPro" id="IPR040442">
    <property type="entry name" value="Pyrv_kinase-like_dom_sf"/>
</dbReference>
<evidence type="ECO:0000259" key="9">
    <source>
        <dbReference type="Pfam" id="PF02896"/>
    </source>
</evidence>
<evidence type="ECO:0000313" key="11">
    <source>
        <dbReference type="EMBL" id="QBQ55209.1"/>
    </source>
</evidence>
<dbReference type="InterPro" id="IPR008279">
    <property type="entry name" value="PEP-util_enz_mobile_dom"/>
</dbReference>
<dbReference type="SUPFAM" id="SSF51621">
    <property type="entry name" value="Phosphoenolpyruvate/pyruvate domain"/>
    <property type="match status" value="1"/>
</dbReference>
<feature type="coiled-coil region" evidence="7">
    <location>
        <begin position="49"/>
        <end position="76"/>
    </location>
</feature>
<evidence type="ECO:0000256" key="3">
    <source>
        <dbReference type="ARBA" id="ARBA00022679"/>
    </source>
</evidence>
<dbReference type="Gene3D" id="1.10.274.10">
    <property type="entry name" value="PtsI, HPr-binding domain"/>
    <property type="match status" value="1"/>
</dbReference>
<dbReference type="Pfam" id="PF05524">
    <property type="entry name" value="PEP-utilisers_N"/>
    <property type="match status" value="1"/>
</dbReference>
<dbReference type="GO" id="GO:0016301">
    <property type="term" value="F:kinase activity"/>
    <property type="evidence" value="ECO:0007669"/>
    <property type="project" value="UniProtKB-KW"/>
</dbReference>
<organism evidence="11 12">
    <name type="scientific">Nitrosococcus wardiae</name>
    <dbReference type="NCBI Taxonomy" id="1814290"/>
    <lineage>
        <taxon>Bacteria</taxon>
        <taxon>Pseudomonadati</taxon>
        <taxon>Pseudomonadota</taxon>
        <taxon>Gammaproteobacteria</taxon>
        <taxon>Chromatiales</taxon>
        <taxon>Chromatiaceae</taxon>
        <taxon>Nitrosococcus</taxon>
    </lineage>
</organism>
<feature type="domain" description="PEP-utilising enzyme mobile" evidence="8">
    <location>
        <begin position="169"/>
        <end position="240"/>
    </location>
</feature>
<keyword evidence="12" id="KW-1185">Reference proteome</keyword>
<dbReference type="PANTHER" id="PTHR46244">
    <property type="entry name" value="PHOSPHOENOLPYRUVATE-PROTEIN PHOSPHOTRANSFERASE"/>
    <property type="match status" value="1"/>
</dbReference>
<dbReference type="InterPro" id="IPR036637">
    <property type="entry name" value="Phosphohistidine_dom_sf"/>
</dbReference>
<keyword evidence="11" id="KW-0670">Pyruvate</keyword>
<gene>
    <name evidence="11" type="ORF">E3U44_12330</name>
</gene>
<dbReference type="RefSeq" id="WP_134358475.1">
    <property type="nucleotide sequence ID" value="NZ_CP038033.1"/>
</dbReference>
<dbReference type="AlphaFoldDB" id="A0A4P7C0S7"/>
<evidence type="ECO:0000256" key="7">
    <source>
        <dbReference type="SAM" id="Coils"/>
    </source>
</evidence>
<accession>A0A4P7C0S7</accession>
<dbReference type="InterPro" id="IPR000121">
    <property type="entry name" value="PEP_util_C"/>
</dbReference>
<dbReference type="EMBL" id="CP038033">
    <property type="protein sequence ID" value="QBQ55209.1"/>
    <property type="molecule type" value="Genomic_DNA"/>
</dbReference>
<evidence type="ECO:0000256" key="4">
    <source>
        <dbReference type="ARBA" id="ARBA00022723"/>
    </source>
</evidence>
<dbReference type="SUPFAM" id="SSF47831">
    <property type="entry name" value="Enzyme I of the PEP:sugar phosphotransferase system HPr-binding (sub)domain"/>
    <property type="match status" value="1"/>
</dbReference>
<comment type="similarity">
    <text evidence="2">Belongs to the PEP-utilizing enzyme family.</text>
</comment>
<dbReference type="InterPro" id="IPR015813">
    <property type="entry name" value="Pyrv/PenolPyrv_kinase-like_dom"/>
</dbReference>
<dbReference type="PANTHER" id="PTHR46244:SF6">
    <property type="entry name" value="PHOSPHOENOLPYRUVATE-PROTEIN PHOSPHOTRANSFERASE"/>
    <property type="match status" value="1"/>
</dbReference>
<evidence type="ECO:0000256" key="1">
    <source>
        <dbReference type="ARBA" id="ARBA00001946"/>
    </source>
</evidence>